<evidence type="ECO:0000256" key="2">
    <source>
        <dbReference type="ARBA" id="ARBA00006665"/>
    </source>
</evidence>
<evidence type="ECO:0008006" key="9">
    <source>
        <dbReference type="Google" id="ProtNLM"/>
    </source>
</evidence>
<keyword evidence="5 6" id="KW-0472">Membrane</keyword>
<sequence>MGLLLSLPLAGGLGTIAASCLGGLAFCFTSTAASMFCKSCNCNSSIATRVGFAIIFCLNSMLAWLMKTDFMIKQIEKWSYDYIKMDCTADRCYGILAVHRICFALTLLHALLSLSLVGVQDTKDKRAAIQNGWWGPKVLLWLVLVVVTFFIPNGFFMFWGNYVSLIGATLFILLGLVLLVDFAHSWSETCLDNWENSPTNSNLWQWILLGSTASMYIFTIVMTGILYGFFAGSGCNLNQFFISFNLALCIIITILCIHPLVQEYNPRSGLAQSGMVAAYCTYLTVSAITNHVHENGSCNPLRSGTAAKGARTTTVILGAIFTFLAIAYSTTRAATQSRALVGKKRRVGAVHLEGSENLEGHAELGVVNTQPSRTETPRYQALLAAVEAGAIPASALEEEDMDDDDDEIVGETRDDERSGTRYNYSWFHIIFALAAMYVAALLTDANIVSKKPINTPVDHDHNNDVYIGQSEVAMWMRVISSWICILLYIWSLVAPVIMPDRFGDI</sequence>
<dbReference type="PANTHER" id="PTHR10383">
    <property type="entry name" value="SERINE INCORPORATOR"/>
    <property type="match status" value="1"/>
</dbReference>
<dbReference type="Proteomes" id="UP000559256">
    <property type="component" value="Unassembled WGS sequence"/>
</dbReference>
<feature type="transmembrane region" description="Helical" evidence="6">
    <location>
        <begin position="101"/>
        <end position="119"/>
    </location>
</feature>
<proteinExistence type="inferred from homology"/>
<comment type="subcellular location">
    <subcellularLocation>
        <location evidence="1">Membrane</location>
        <topology evidence="1">Multi-pass membrane protein</topology>
    </subcellularLocation>
</comment>
<feature type="transmembrane region" description="Helical" evidence="6">
    <location>
        <begin position="206"/>
        <end position="230"/>
    </location>
</feature>
<keyword evidence="4 6" id="KW-1133">Transmembrane helix</keyword>
<feature type="transmembrane region" description="Helical" evidence="6">
    <location>
        <begin position="46"/>
        <end position="65"/>
    </location>
</feature>
<accession>A0A8H5GY48</accession>
<evidence type="ECO:0000256" key="6">
    <source>
        <dbReference type="SAM" id="Phobius"/>
    </source>
</evidence>
<evidence type="ECO:0000256" key="3">
    <source>
        <dbReference type="ARBA" id="ARBA00022692"/>
    </source>
</evidence>
<feature type="transmembrane region" description="Helical" evidence="6">
    <location>
        <begin position="242"/>
        <end position="261"/>
    </location>
</feature>
<dbReference type="AlphaFoldDB" id="A0A8H5GY48"/>
<evidence type="ECO:0000256" key="5">
    <source>
        <dbReference type="ARBA" id="ARBA00023136"/>
    </source>
</evidence>
<dbReference type="GO" id="GO:0016020">
    <property type="term" value="C:membrane"/>
    <property type="evidence" value="ECO:0007669"/>
    <property type="project" value="UniProtKB-SubCell"/>
</dbReference>
<dbReference type="OrthoDB" id="5963193at2759"/>
<name>A0A8H5GY48_9AGAR</name>
<evidence type="ECO:0000313" key="8">
    <source>
        <dbReference type="Proteomes" id="UP000559256"/>
    </source>
</evidence>
<feature type="transmembrane region" description="Helical" evidence="6">
    <location>
        <begin position="423"/>
        <end position="442"/>
    </location>
</feature>
<comment type="caution">
    <text evidence="7">The sequence shown here is derived from an EMBL/GenBank/DDBJ whole genome shotgun (WGS) entry which is preliminary data.</text>
</comment>
<organism evidence="7 8">
    <name type="scientific">Tetrapyrgos nigripes</name>
    <dbReference type="NCBI Taxonomy" id="182062"/>
    <lineage>
        <taxon>Eukaryota</taxon>
        <taxon>Fungi</taxon>
        <taxon>Dikarya</taxon>
        <taxon>Basidiomycota</taxon>
        <taxon>Agaricomycotina</taxon>
        <taxon>Agaricomycetes</taxon>
        <taxon>Agaricomycetidae</taxon>
        <taxon>Agaricales</taxon>
        <taxon>Marasmiineae</taxon>
        <taxon>Marasmiaceae</taxon>
        <taxon>Tetrapyrgos</taxon>
    </lineage>
</organism>
<evidence type="ECO:0000313" key="7">
    <source>
        <dbReference type="EMBL" id="KAF5373097.1"/>
    </source>
</evidence>
<reference evidence="7 8" key="1">
    <citation type="journal article" date="2020" name="ISME J.">
        <title>Uncovering the hidden diversity of litter-decomposition mechanisms in mushroom-forming fungi.</title>
        <authorList>
            <person name="Floudas D."/>
            <person name="Bentzer J."/>
            <person name="Ahren D."/>
            <person name="Johansson T."/>
            <person name="Persson P."/>
            <person name="Tunlid A."/>
        </authorList>
    </citation>
    <scope>NUCLEOTIDE SEQUENCE [LARGE SCALE GENOMIC DNA]</scope>
    <source>
        <strain evidence="7 8">CBS 291.85</strain>
    </source>
</reference>
<feature type="transmembrane region" description="Helical" evidence="6">
    <location>
        <begin position="479"/>
        <end position="498"/>
    </location>
</feature>
<gene>
    <name evidence="7" type="ORF">D9758_001496</name>
</gene>
<comment type="similarity">
    <text evidence="2">Belongs to the TDE1 family.</text>
</comment>
<protein>
    <recommendedName>
        <fullName evidence="9">TMS membrane protein/tumor differentially expressed protein</fullName>
    </recommendedName>
</protein>
<keyword evidence="3 6" id="KW-0812">Transmembrane</keyword>
<dbReference type="InterPro" id="IPR005016">
    <property type="entry name" value="TDE1/TMS"/>
</dbReference>
<feature type="transmembrane region" description="Helical" evidence="6">
    <location>
        <begin position="309"/>
        <end position="328"/>
    </location>
</feature>
<feature type="transmembrane region" description="Helical" evidence="6">
    <location>
        <begin position="165"/>
        <end position="186"/>
    </location>
</feature>
<feature type="transmembrane region" description="Helical" evidence="6">
    <location>
        <begin position="139"/>
        <end position="158"/>
    </location>
</feature>
<dbReference type="EMBL" id="JAACJM010000004">
    <property type="protein sequence ID" value="KAF5373097.1"/>
    <property type="molecule type" value="Genomic_DNA"/>
</dbReference>
<dbReference type="Pfam" id="PF03348">
    <property type="entry name" value="Serinc"/>
    <property type="match status" value="1"/>
</dbReference>
<evidence type="ECO:0000256" key="4">
    <source>
        <dbReference type="ARBA" id="ARBA00022989"/>
    </source>
</evidence>
<evidence type="ECO:0000256" key="1">
    <source>
        <dbReference type="ARBA" id="ARBA00004141"/>
    </source>
</evidence>
<keyword evidence="8" id="KW-1185">Reference proteome</keyword>
<dbReference type="PANTHER" id="PTHR10383:SF9">
    <property type="entry name" value="SERINE INCORPORATOR, ISOFORM F"/>
    <property type="match status" value="1"/>
</dbReference>